<accession>A0A0P0W150</accession>
<evidence type="ECO:0000313" key="2">
    <source>
        <dbReference type="Proteomes" id="UP000059680"/>
    </source>
</evidence>
<dbReference type="PaxDb" id="39947-A0A0P0W150"/>
<dbReference type="InParanoid" id="A0A0P0W150"/>
<keyword evidence="2" id="KW-1185">Reference proteome</keyword>
<sequence>WHIMDMLASQSYKSISHLLQLACNTKSQIEEDMEKQHAMFLPPFTNHLLEVHNHEKEERDMIEPSFPLFTLKFDAPPSSEEITKGKLDDAKTNQGECVVNKLNLSTFHAIVGQPLMKPIVEITLSQVDFFLLFLVIKKSCVILLHLYSFHN</sequence>
<gene>
    <name evidence="1" type="ordered locus">Os03g0638400</name>
    <name evidence="1" type="ORF">OSNPB_030638400</name>
</gene>
<dbReference type="AlphaFoldDB" id="A0A0P0W150"/>
<proteinExistence type="predicted"/>
<evidence type="ECO:0000313" key="1">
    <source>
        <dbReference type="EMBL" id="BAS85410.1"/>
    </source>
</evidence>
<protein>
    <submittedName>
        <fullName evidence="1">Os03g0638400 protein</fullName>
    </submittedName>
</protein>
<dbReference type="EMBL" id="AP014959">
    <property type="protein sequence ID" value="BAS85410.1"/>
    <property type="molecule type" value="Genomic_DNA"/>
</dbReference>
<reference evidence="2" key="1">
    <citation type="journal article" date="2005" name="Nature">
        <title>The map-based sequence of the rice genome.</title>
        <authorList>
            <consortium name="International rice genome sequencing project (IRGSP)"/>
            <person name="Matsumoto T."/>
            <person name="Wu J."/>
            <person name="Kanamori H."/>
            <person name="Katayose Y."/>
            <person name="Fujisawa M."/>
            <person name="Namiki N."/>
            <person name="Mizuno H."/>
            <person name="Yamamoto K."/>
            <person name="Antonio B.A."/>
            <person name="Baba T."/>
            <person name="Sakata K."/>
            <person name="Nagamura Y."/>
            <person name="Aoki H."/>
            <person name="Arikawa K."/>
            <person name="Arita K."/>
            <person name="Bito T."/>
            <person name="Chiden Y."/>
            <person name="Fujitsuka N."/>
            <person name="Fukunaka R."/>
            <person name="Hamada M."/>
            <person name="Harada C."/>
            <person name="Hayashi A."/>
            <person name="Hijishita S."/>
            <person name="Honda M."/>
            <person name="Hosokawa S."/>
            <person name="Ichikawa Y."/>
            <person name="Idonuma A."/>
            <person name="Iijima M."/>
            <person name="Ikeda M."/>
            <person name="Ikeno M."/>
            <person name="Ito K."/>
            <person name="Ito S."/>
            <person name="Ito T."/>
            <person name="Ito Y."/>
            <person name="Ito Y."/>
            <person name="Iwabuchi A."/>
            <person name="Kamiya K."/>
            <person name="Karasawa W."/>
            <person name="Kurita K."/>
            <person name="Katagiri S."/>
            <person name="Kikuta A."/>
            <person name="Kobayashi H."/>
            <person name="Kobayashi N."/>
            <person name="Machita K."/>
            <person name="Maehara T."/>
            <person name="Masukawa M."/>
            <person name="Mizubayashi T."/>
            <person name="Mukai Y."/>
            <person name="Nagasaki H."/>
            <person name="Nagata Y."/>
            <person name="Naito S."/>
            <person name="Nakashima M."/>
            <person name="Nakama Y."/>
            <person name="Nakamichi Y."/>
            <person name="Nakamura M."/>
            <person name="Meguro A."/>
            <person name="Negishi M."/>
            <person name="Ohta I."/>
            <person name="Ohta T."/>
            <person name="Okamoto M."/>
            <person name="Ono N."/>
            <person name="Saji S."/>
            <person name="Sakaguchi M."/>
            <person name="Sakai K."/>
            <person name="Shibata M."/>
            <person name="Shimokawa T."/>
            <person name="Song J."/>
            <person name="Takazaki Y."/>
            <person name="Terasawa K."/>
            <person name="Tsugane M."/>
            <person name="Tsuji K."/>
            <person name="Ueda S."/>
            <person name="Waki K."/>
            <person name="Yamagata H."/>
            <person name="Yamamoto M."/>
            <person name="Yamamoto S."/>
            <person name="Yamane H."/>
            <person name="Yoshiki S."/>
            <person name="Yoshihara R."/>
            <person name="Yukawa K."/>
            <person name="Zhong H."/>
            <person name="Yano M."/>
            <person name="Yuan Q."/>
            <person name="Ouyang S."/>
            <person name="Liu J."/>
            <person name="Jones K.M."/>
            <person name="Gansberger K."/>
            <person name="Moffat K."/>
            <person name="Hill J."/>
            <person name="Bera J."/>
            <person name="Fadrosh D."/>
            <person name="Jin S."/>
            <person name="Johri S."/>
            <person name="Kim M."/>
            <person name="Overton L."/>
            <person name="Reardon M."/>
            <person name="Tsitrin T."/>
            <person name="Vuong H."/>
            <person name="Weaver B."/>
            <person name="Ciecko A."/>
            <person name="Tallon L."/>
            <person name="Jackson J."/>
            <person name="Pai G."/>
            <person name="Aken S.V."/>
            <person name="Utterback T."/>
            <person name="Reidmuller S."/>
            <person name="Feldblyum T."/>
            <person name="Hsiao J."/>
            <person name="Zismann V."/>
            <person name="Iobst S."/>
            <person name="de Vazeille A.R."/>
            <person name="Buell C.R."/>
            <person name="Ying K."/>
            <person name="Li Y."/>
            <person name="Lu T."/>
            <person name="Huang Y."/>
            <person name="Zhao Q."/>
            <person name="Feng Q."/>
            <person name="Zhang L."/>
            <person name="Zhu J."/>
            <person name="Weng Q."/>
            <person name="Mu J."/>
            <person name="Lu Y."/>
            <person name="Fan D."/>
            <person name="Liu Y."/>
            <person name="Guan J."/>
            <person name="Zhang Y."/>
            <person name="Yu S."/>
            <person name="Liu X."/>
            <person name="Zhang Y."/>
            <person name="Hong G."/>
            <person name="Han B."/>
            <person name="Choisne N."/>
            <person name="Demange N."/>
            <person name="Orjeda G."/>
            <person name="Samain S."/>
            <person name="Cattolico L."/>
            <person name="Pelletier E."/>
            <person name="Couloux A."/>
            <person name="Segurens B."/>
            <person name="Wincker P."/>
            <person name="D'Hont A."/>
            <person name="Scarpelli C."/>
            <person name="Weissenbach J."/>
            <person name="Salanoubat M."/>
            <person name="Quetier F."/>
            <person name="Yu Y."/>
            <person name="Kim H.R."/>
            <person name="Rambo T."/>
            <person name="Currie J."/>
            <person name="Collura K."/>
            <person name="Luo M."/>
            <person name="Yang T."/>
            <person name="Ammiraju J.S.S."/>
            <person name="Engler F."/>
            <person name="Soderlund C."/>
            <person name="Wing R.A."/>
            <person name="Palmer L.E."/>
            <person name="de la Bastide M."/>
            <person name="Spiegel L."/>
            <person name="Nascimento L."/>
            <person name="Zutavern T."/>
            <person name="O'Shaughnessy A."/>
            <person name="Dike S."/>
            <person name="Dedhia N."/>
            <person name="Preston R."/>
            <person name="Balija V."/>
            <person name="McCombie W.R."/>
            <person name="Chow T."/>
            <person name="Chen H."/>
            <person name="Chung M."/>
            <person name="Chen C."/>
            <person name="Shaw J."/>
            <person name="Wu H."/>
            <person name="Hsiao K."/>
            <person name="Chao Y."/>
            <person name="Chu M."/>
            <person name="Cheng C."/>
            <person name="Hour A."/>
            <person name="Lee P."/>
            <person name="Lin S."/>
            <person name="Lin Y."/>
            <person name="Liou J."/>
            <person name="Liu S."/>
            <person name="Hsing Y."/>
            <person name="Raghuvanshi S."/>
            <person name="Mohanty A."/>
            <person name="Bharti A.K."/>
            <person name="Gaur A."/>
            <person name="Gupta V."/>
            <person name="Kumar D."/>
            <person name="Ravi V."/>
            <person name="Vij S."/>
            <person name="Kapur A."/>
            <person name="Khurana P."/>
            <person name="Khurana P."/>
            <person name="Khurana J.P."/>
            <person name="Tyagi A.K."/>
            <person name="Gaikwad K."/>
            <person name="Singh A."/>
            <person name="Dalal V."/>
            <person name="Srivastava S."/>
            <person name="Dixit A."/>
            <person name="Pal A.K."/>
            <person name="Ghazi I.A."/>
            <person name="Yadav M."/>
            <person name="Pandit A."/>
            <person name="Bhargava A."/>
            <person name="Sureshbabu K."/>
            <person name="Batra K."/>
            <person name="Sharma T.R."/>
            <person name="Mohapatra T."/>
            <person name="Singh N.K."/>
            <person name="Messing J."/>
            <person name="Nelson A.B."/>
            <person name="Fuks G."/>
            <person name="Kavchok S."/>
            <person name="Keizer G."/>
            <person name="Linton E."/>
            <person name="Llaca V."/>
            <person name="Song R."/>
            <person name="Tanyolac B."/>
            <person name="Young S."/>
            <person name="Ho-Il K."/>
            <person name="Hahn J.H."/>
            <person name="Sangsakoo G."/>
            <person name="Vanavichit A."/>
            <person name="de Mattos Luiz.A.T."/>
            <person name="Zimmer P.D."/>
            <person name="Malone G."/>
            <person name="Dellagostin O."/>
            <person name="de Oliveira A.C."/>
            <person name="Bevan M."/>
            <person name="Bancroft I."/>
            <person name="Minx P."/>
            <person name="Cordum H."/>
            <person name="Wilson R."/>
            <person name="Cheng Z."/>
            <person name="Jin W."/>
            <person name="Jiang J."/>
            <person name="Leong S.A."/>
            <person name="Iwama H."/>
            <person name="Gojobori T."/>
            <person name="Itoh T."/>
            <person name="Niimura Y."/>
            <person name="Fujii Y."/>
            <person name="Habara T."/>
            <person name="Sakai H."/>
            <person name="Sato Y."/>
            <person name="Wilson G."/>
            <person name="Kumar K."/>
            <person name="McCouch S."/>
            <person name="Juretic N."/>
            <person name="Hoen D."/>
            <person name="Wright S."/>
            <person name="Bruskiewich R."/>
            <person name="Bureau T."/>
            <person name="Miyao A."/>
            <person name="Hirochika H."/>
            <person name="Nishikawa T."/>
            <person name="Kadowaki K."/>
            <person name="Sugiura M."/>
            <person name="Burr B."/>
            <person name="Sasaki T."/>
        </authorList>
    </citation>
    <scope>NUCLEOTIDE SEQUENCE [LARGE SCALE GENOMIC DNA]</scope>
    <source>
        <strain evidence="2">cv. Nipponbare</strain>
    </source>
</reference>
<reference evidence="1 2" key="3">
    <citation type="journal article" date="2013" name="Rice">
        <title>Improvement of the Oryza sativa Nipponbare reference genome using next generation sequence and optical map data.</title>
        <authorList>
            <person name="Kawahara Y."/>
            <person name="de la Bastide M."/>
            <person name="Hamilton J.P."/>
            <person name="Kanamori H."/>
            <person name="McCombie W.R."/>
            <person name="Ouyang S."/>
            <person name="Schwartz D.C."/>
            <person name="Tanaka T."/>
            <person name="Wu J."/>
            <person name="Zhou S."/>
            <person name="Childs K.L."/>
            <person name="Davidson R.M."/>
            <person name="Lin H."/>
            <person name="Quesada-Ocampo L."/>
            <person name="Vaillancourt B."/>
            <person name="Sakai H."/>
            <person name="Lee S.S."/>
            <person name="Kim J."/>
            <person name="Numa H."/>
            <person name="Itoh T."/>
            <person name="Buell C.R."/>
            <person name="Matsumoto T."/>
        </authorList>
    </citation>
    <scope>NUCLEOTIDE SEQUENCE [LARGE SCALE GENOMIC DNA]</scope>
    <source>
        <strain evidence="2">cv. Nipponbare</strain>
    </source>
</reference>
<dbReference type="Gramene" id="Os03t0638400-01">
    <property type="protein sequence ID" value="Os03t0638400-01"/>
    <property type="gene ID" value="Os03g0638400"/>
</dbReference>
<dbReference type="Proteomes" id="UP000059680">
    <property type="component" value="Chromosome 3"/>
</dbReference>
<name>A0A0P0W150_ORYSJ</name>
<feature type="non-terminal residue" evidence="1">
    <location>
        <position position="1"/>
    </location>
</feature>
<organism evidence="1 2">
    <name type="scientific">Oryza sativa subsp. japonica</name>
    <name type="common">Rice</name>
    <dbReference type="NCBI Taxonomy" id="39947"/>
    <lineage>
        <taxon>Eukaryota</taxon>
        <taxon>Viridiplantae</taxon>
        <taxon>Streptophyta</taxon>
        <taxon>Embryophyta</taxon>
        <taxon>Tracheophyta</taxon>
        <taxon>Spermatophyta</taxon>
        <taxon>Magnoliopsida</taxon>
        <taxon>Liliopsida</taxon>
        <taxon>Poales</taxon>
        <taxon>Poaceae</taxon>
        <taxon>BOP clade</taxon>
        <taxon>Oryzoideae</taxon>
        <taxon>Oryzeae</taxon>
        <taxon>Oryzinae</taxon>
        <taxon>Oryza</taxon>
        <taxon>Oryza sativa</taxon>
    </lineage>
</organism>
<reference evidence="1 2" key="2">
    <citation type="journal article" date="2013" name="Plant Cell Physiol.">
        <title>Rice Annotation Project Database (RAP-DB): an integrative and interactive database for rice genomics.</title>
        <authorList>
            <person name="Sakai H."/>
            <person name="Lee S.S."/>
            <person name="Tanaka T."/>
            <person name="Numa H."/>
            <person name="Kim J."/>
            <person name="Kawahara Y."/>
            <person name="Wakimoto H."/>
            <person name="Yang C.C."/>
            <person name="Iwamoto M."/>
            <person name="Abe T."/>
            <person name="Yamada Y."/>
            <person name="Muto A."/>
            <person name="Inokuchi H."/>
            <person name="Ikemura T."/>
            <person name="Matsumoto T."/>
            <person name="Sasaki T."/>
            <person name="Itoh T."/>
        </authorList>
    </citation>
    <scope>NUCLEOTIDE SEQUENCE [LARGE SCALE GENOMIC DNA]</scope>
    <source>
        <strain evidence="2">cv. Nipponbare</strain>
    </source>
</reference>